<dbReference type="InterPro" id="IPR029044">
    <property type="entry name" value="Nucleotide-diphossugar_trans"/>
</dbReference>
<dbReference type="KEGG" id="dat:HRM2_29840"/>
<dbReference type="CAZy" id="GT2">
    <property type="family name" value="Glycosyltransferase Family 2"/>
</dbReference>
<name>C0QK41_DESAH</name>
<feature type="transmembrane region" description="Helical" evidence="1">
    <location>
        <begin position="239"/>
        <end position="258"/>
    </location>
</feature>
<keyword evidence="1" id="KW-1133">Transmembrane helix</keyword>
<dbReference type="SUPFAM" id="SSF53448">
    <property type="entry name" value="Nucleotide-diphospho-sugar transferases"/>
    <property type="match status" value="1"/>
</dbReference>
<dbReference type="InterPro" id="IPR050834">
    <property type="entry name" value="Glycosyltransf_2"/>
</dbReference>
<keyword evidence="4" id="KW-1185">Reference proteome</keyword>
<dbReference type="Gene3D" id="3.90.550.10">
    <property type="entry name" value="Spore Coat Polysaccharide Biosynthesis Protein SpsA, Chain A"/>
    <property type="match status" value="1"/>
</dbReference>
<dbReference type="STRING" id="177437.HRM2_29840"/>
<evidence type="ECO:0000256" key="1">
    <source>
        <dbReference type="SAM" id="Phobius"/>
    </source>
</evidence>
<evidence type="ECO:0000259" key="2">
    <source>
        <dbReference type="Pfam" id="PF00535"/>
    </source>
</evidence>
<reference evidence="3 4" key="1">
    <citation type="journal article" date="2009" name="Environ. Microbiol.">
        <title>Genome sequence of Desulfobacterium autotrophicum HRM2, a marine sulfate reducer oxidizing organic carbon completely to carbon dioxide.</title>
        <authorList>
            <person name="Strittmatter A.W."/>
            <person name="Liesegang H."/>
            <person name="Rabus R."/>
            <person name="Decker I."/>
            <person name="Amann J."/>
            <person name="Andres S."/>
            <person name="Henne A."/>
            <person name="Fricke W.F."/>
            <person name="Martinez-Arias R."/>
            <person name="Bartels D."/>
            <person name="Goesmann A."/>
            <person name="Krause L."/>
            <person name="Puehler A."/>
            <person name="Klenk H.P."/>
            <person name="Richter M."/>
            <person name="Schuler M."/>
            <person name="Gloeckner F.O."/>
            <person name="Meyerdierks A."/>
            <person name="Gottschalk G."/>
            <person name="Amann R."/>
        </authorList>
    </citation>
    <scope>NUCLEOTIDE SEQUENCE [LARGE SCALE GENOMIC DNA]</scope>
    <source>
        <strain evidence="4">ATCC 43914 / DSM 3382 / HRM2</strain>
    </source>
</reference>
<keyword evidence="1" id="KW-0472">Membrane</keyword>
<dbReference type="AlphaFoldDB" id="C0QK41"/>
<evidence type="ECO:0000313" key="4">
    <source>
        <dbReference type="Proteomes" id="UP000000442"/>
    </source>
</evidence>
<dbReference type="PANTHER" id="PTHR43685:SF2">
    <property type="entry name" value="GLYCOSYLTRANSFERASE 2-LIKE DOMAIN-CONTAINING PROTEIN"/>
    <property type="match status" value="1"/>
</dbReference>
<dbReference type="eggNOG" id="COG1216">
    <property type="taxonomic scope" value="Bacteria"/>
</dbReference>
<dbReference type="HOGENOM" id="CLU_023845_2_1_7"/>
<keyword evidence="3" id="KW-0808">Transferase</keyword>
<keyword evidence="1" id="KW-0812">Transmembrane</keyword>
<dbReference type="EMBL" id="CP001087">
    <property type="protein sequence ID" value="ACN16067.1"/>
    <property type="molecule type" value="Genomic_DNA"/>
</dbReference>
<protein>
    <submittedName>
        <fullName evidence="3">Glycosyl transferase (Group 2 family protein)</fullName>
    </submittedName>
</protein>
<dbReference type="PANTHER" id="PTHR43685">
    <property type="entry name" value="GLYCOSYLTRANSFERASE"/>
    <property type="match status" value="1"/>
</dbReference>
<proteinExistence type="predicted"/>
<dbReference type="Proteomes" id="UP000000442">
    <property type="component" value="Chromosome"/>
</dbReference>
<organism evidence="3 4">
    <name type="scientific">Desulforapulum autotrophicum (strain ATCC 43914 / DSM 3382 / VKM B-1955 / HRM2)</name>
    <name type="common">Desulfobacterium autotrophicum</name>
    <dbReference type="NCBI Taxonomy" id="177437"/>
    <lineage>
        <taxon>Bacteria</taxon>
        <taxon>Pseudomonadati</taxon>
        <taxon>Thermodesulfobacteriota</taxon>
        <taxon>Desulfobacteria</taxon>
        <taxon>Desulfobacterales</taxon>
        <taxon>Desulfobacteraceae</taxon>
        <taxon>Desulforapulum</taxon>
    </lineage>
</organism>
<gene>
    <name evidence="3" type="ordered locus">HRM2_29840</name>
</gene>
<dbReference type="Pfam" id="PF00535">
    <property type="entry name" value="Glycos_transf_2"/>
    <property type="match status" value="1"/>
</dbReference>
<dbReference type="GO" id="GO:0016740">
    <property type="term" value="F:transferase activity"/>
    <property type="evidence" value="ECO:0007669"/>
    <property type="project" value="UniProtKB-KW"/>
</dbReference>
<dbReference type="OrthoDB" id="5418498at2"/>
<dbReference type="RefSeq" id="WP_015904829.1">
    <property type="nucleotide sequence ID" value="NC_012108.1"/>
</dbReference>
<sequence>MKIICVIVTYNRLLLLKTAIQAVLNQTRPVDEIIVVDNLSKDGTRAYLKNLENDRIRPRLLDENSGGAGGFYHGIKQAFEEGADWIWIMDDDSLPKDDALERLITCPVFKAKEQEIGFLASRVNWTDGNKCIMNSPLPNQVYWDWYLTDHNGCFQIDRCSFVSMLINRKAIQRLGYPVKEFFIWLDDWEYSGRITAHFPGFYIPDSQVIHQLPENKGVDYADITDQNLWKFLYEARNQVAYLTYQSGLGIFDALLFLVRRIILMNRLKKSFAQQFKILYSGLQGFFFNYKKRIEIPESRDH</sequence>
<feature type="domain" description="Glycosyltransferase 2-like" evidence="2">
    <location>
        <begin position="6"/>
        <end position="105"/>
    </location>
</feature>
<accession>C0QK41</accession>
<dbReference type="InterPro" id="IPR001173">
    <property type="entry name" value="Glyco_trans_2-like"/>
</dbReference>
<evidence type="ECO:0000313" key="3">
    <source>
        <dbReference type="EMBL" id="ACN16067.1"/>
    </source>
</evidence>
<dbReference type="CDD" id="cd04185">
    <property type="entry name" value="GT_2_like_b"/>
    <property type="match status" value="1"/>
</dbReference>